<dbReference type="Pfam" id="PF20152">
    <property type="entry name" value="DUF6534"/>
    <property type="match status" value="1"/>
</dbReference>
<dbReference type="EMBL" id="ML210169">
    <property type="protein sequence ID" value="TFK26974.1"/>
    <property type="molecule type" value="Genomic_DNA"/>
</dbReference>
<dbReference type="Proteomes" id="UP000307440">
    <property type="component" value="Unassembled WGS sequence"/>
</dbReference>
<proteinExistence type="predicted"/>
<feature type="transmembrane region" description="Helical" evidence="1">
    <location>
        <begin position="129"/>
        <end position="147"/>
    </location>
</feature>
<dbReference type="PANTHER" id="PTHR40465">
    <property type="entry name" value="CHROMOSOME 1, WHOLE GENOME SHOTGUN SEQUENCE"/>
    <property type="match status" value="1"/>
</dbReference>
<evidence type="ECO:0000313" key="4">
    <source>
        <dbReference type="Proteomes" id="UP000307440"/>
    </source>
</evidence>
<accession>A0A5C3L1X4</accession>
<dbReference type="AlphaFoldDB" id="A0A5C3L1X4"/>
<dbReference type="OrthoDB" id="2743740at2759"/>
<dbReference type="InterPro" id="IPR045339">
    <property type="entry name" value="DUF6534"/>
</dbReference>
<dbReference type="STRING" id="230819.A0A5C3L1X4"/>
<name>A0A5C3L1X4_COPMA</name>
<evidence type="ECO:0000313" key="3">
    <source>
        <dbReference type="EMBL" id="TFK26974.1"/>
    </source>
</evidence>
<gene>
    <name evidence="3" type="ORF">FA15DRAFT_729106</name>
</gene>
<feature type="transmembrane region" description="Helical" evidence="1">
    <location>
        <begin position="95"/>
        <end position="117"/>
    </location>
</feature>
<keyword evidence="4" id="KW-1185">Reference proteome</keyword>
<feature type="transmembrane region" description="Helical" evidence="1">
    <location>
        <begin position="20"/>
        <end position="42"/>
    </location>
</feature>
<protein>
    <recommendedName>
        <fullName evidence="2">DUF6534 domain-containing protein</fullName>
    </recommendedName>
</protein>
<feature type="transmembrane region" description="Helical" evidence="1">
    <location>
        <begin position="167"/>
        <end position="192"/>
    </location>
</feature>
<keyword evidence="1" id="KW-0812">Transmembrane</keyword>
<feature type="transmembrane region" description="Helical" evidence="1">
    <location>
        <begin position="237"/>
        <end position="259"/>
    </location>
</feature>
<reference evidence="3 4" key="1">
    <citation type="journal article" date="2019" name="Nat. Ecol. Evol.">
        <title>Megaphylogeny resolves global patterns of mushroom evolution.</title>
        <authorList>
            <person name="Varga T."/>
            <person name="Krizsan K."/>
            <person name="Foldi C."/>
            <person name="Dima B."/>
            <person name="Sanchez-Garcia M."/>
            <person name="Sanchez-Ramirez S."/>
            <person name="Szollosi G.J."/>
            <person name="Szarkandi J.G."/>
            <person name="Papp V."/>
            <person name="Albert L."/>
            <person name="Andreopoulos W."/>
            <person name="Angelini C."/>
            <person name="Antonin V."/>
            <person name="Barry K.W."/>
            <person name="Bougher N.L."/>
            <person name="Buchanan P."/>
            <person name="Buyck B."/>
            <person name="Bense V."/>
            <person name="Catcheside P."/>
            <person name="Chovatia M."/>
            <person name="Cooper J."/>
            <person name="Damon W."/>
            <person name="Desjardin D."/>
            <person name="Finy P."/>
            <person name="Geml J."/>
            <person name="Haridas S."/>
            <person name="Hughes K."/>
            <person name="Justo A."/>
            <person name="Karasinski D."/>
            <person name="Kautmanova I."/>
            <person name="Kiss B."/>
            <person name="Kocsube S."/>
            <person name="Kotiranta H."/>
            <person name="LaButti K.M."/>
            <person name="Lechner B.E."/>
            <person name="Liimatainen K."/>
            <person name="Lipzen A."/>
            <person name="Lukacs Z."/>
            <person name="Mihaltcheva S."/>
            <person name="Morgado L.N."/>
            <person name="Niskanen T."/>
            <person name="Noordeloos M.E."/>
            <person name="Ohm R.A."/>
            <person name="Ortiz-Santana B."/>
            <person name="Ovrebo C."/>
            <person name="Racz N."/>
            <person name="Riley R."/>
            <person name="Savchenko A."/>
            <person name="Shiryaev A."/>
            <person name="Soop K."/>
            <person name="Spirin V."/>
            <person name="Szebenyi C."/>
            <person name="Tomsovsky M."/>
            <person name="Tulloss R.E."/>
            <person name="Uehling J."/>
            <person name="Grigoriev I.V."/>
            <person name="Vagvolgyi C."/>
            <person name="Papp T."/>
            <person name="Martin F.M."/>
            <person name="Miettinen O."/>
            <person name="Hibbett D.S."/>
            <person name="Nagy L.G."/>
        </authorList>
    </citation>
    <scope>NUCLEOTIDE SEQUENCE [LARGE SCALE GENOMIC DNA]</scope>
    <source>
        <strain evidence="3 4">CBS 121175</strain>
    </source>
</reference>
<feature type="transmembrane region" description="Helical" evidence="1">
    <location>
        <begin position="54"/>
        <end position="80"/>
    </location>
</feature>
<evidence type="ECO:0000256" key="1">
    <source>
        <dbReference type="SAM" id="Phobius"/>
    </source>
</evidence>
<keyword evidence="1" id="KW-1133">Transmembrane helix</keyword>
<organism evidence="3 4">
    <name type="scientific">Coprinopsis marcescibilis</name>
    <name type="common">Agaric fungus</name>
    <name type="synonym">Psathyrella marcescibilis</name>
    <dbReference type="NCBI Taxonomy" id="230819"/>
    <lineage>
        <taxon>Eukaryota</taxon>
        <taxon>Fungi</taxon>
        <taxon>Dikarya</taxon>
        <taxon>Basidiomycota</taxon>
        <taxon>Agaricomycotina</taxon>
        <taxon>Agaricomycetes</taxon>
        <taxon>Agaricomycetidae</taxon>
        <taxon>Agaricales</taxon>
        <taxon>Agaricineae</taxon>
        <taxon>Psathyrellaceae</taxon>
        <taxon>Coprinopsis</taxon>
    </lineage>
</organism>
<feature type="domain" description="DUF6534" evidence="2">
    <location>
        <begin position="177"/>
        <end position="262"/>
    </location>
</feature>
<sequence length="303" mass="33519">MAPSGPPLVPPTIHETFGAGLIGALVNAMMYGLTTLQTYLFYLYYPNDSIGNKIMFSVVIIQFGRNLTHRIVSLCIYFYLVTNYDNPGGLTKGHWSLFISILCNVILACIVQAFFTYRIHQLASPRIRWWLSSIIGITVFAHLVFGVETVAFCFIKQDFARLHEFTIIAATPFAITAVLSDVMIAGSLCILLHGSRTGFRNTNTLVTTLIIYAINRCLLTSAVAIAEVIIFSIKPHAYWYLAVDFVIGKLWANSLLATLNSRLALQNMSSGEANGGSGALISDIEFESRRVRDSLFDFPATPL</sequence>
<dbReference type="PANTHER" id="PTHR40465:SF1">
    <property type="entry name" value="DUF6534 DOMAIN-CONTAINING PROTEIN"/>
    <property type="match status" value="1"/>
</dbReference>
<feature type="transmembrane region" description="Helical" evidence="1">
    <location>
        <begin position="204"/>
        <end position="231"/>
    </location>
</feature>
<evidence type="ECO:0000259" key="2">
    <source>
        <dbReference type="Pfam" id="PF20152"/>
    </source>
</evidence>
<keyword evidence="1" id="KW-0472">Membrane</keyword>